<name>A0AAD5R0T0_PARTN</name>
<accession>A0AAD5R0T0</accession>
<dbReference type="Proteomes" id="UP001196413">
    <property type="component" value="Unassembled WGS sequence"/>
</dbReference>
<gene>
    <name evidence="1" type="ORF">KIN20_028387</name>
</gene>
<sequence>MRTRNTLLRVNIFDTAIIPNLTFALKAESLCKQDERLLYVVRSPVERFILRLPHFAELNTLQDGLTQMCA</sequence>
<evidence type="ECO:0000313" key="1">
    <source>
        <dbReference type="EMBL" id="KAJ1367472.1"/>
    </source>
</evidence>
<proteinExistence type="predicted"/>
<keyword evidence="2" id="KW-1185">Reference proteome</keyword>
<dbReference type="AlphaFoldDB" id="A0AAD5R0T0"/>
<evidence type="ECO:0000313" key="2">
    <source>
        <dbReference type="Proteomes" id="UP001196413"/>
    </source>
</evidence>
<protein>
    <submittedName>
        <fullName evidence="1">Uncharacterized protein</fullName>
    </submittedName>
</protein>
<comment type="caution">
    <text evidence="1">The sequence shown here is derived from an EMBL/GenBank/DDBJ whole genome shotgun (WGS) entry which is preliminary data.</text>
</comment>
<organism evidence="1 2">
    <name type="scientific">Parelaphostrongylus tenuis</name>
    <name type="common">Meningeal worm</name>
    <dbReference type="NCBI Taxonomy" id="148309"/>
    <lineage>
        <taxon>Eukaryota</taxon>
        <taxon>Metazoa</taxon>
        <taxon>Ecdysozoa</taxon>
        <taxon>Nematoda</taxon>
        <taxon>Chromadorea</taxon>
        <taxon>Rhabditida</taxon>
        <taxon>Rhabditina</taxon>
        <taxon>Rhabditomorpha</taxon>
        <taxon>Strongyloidea</taxon>
        <taxon>Metastrongylidae</taxon>
        <taxon>Parelaphostrongylus</taxon>
    </lineage>
</organism>
<dbReference type="EMBL" id="JAHQIW010005918">
    <property type="protein sequence ID" value="KAJ1367472.1"/>
    <property type="molecule type" value="Genomic_DNA"/>
</dbReference>
<reference evidence="1" key="1">
    <citation type="submission" date="2021-06" db="EMBL/GenBank/DDBJ databases">
        <title>Parelaphostrongylus tenuis whole genome reference sequence.</title>
        <authorList>
            <person name="Garwood T.J."/>
            <person name="Larsen P.A."/>
            <person name="Fountain-Jones N.M."/>
            <person name="Garbe J.R."/>
            <person name="Macchietto M.G."/>
            <person name="Kania S.A."/>
            <person name="Gerhold R.W."/>
            <person name="Richards J.E."/>
            <person name="Wolf T.M."/>
        </authorList>
    </citation>
    <scope>NUCLEOTIDE SEQUENCE</scope>
    <source>
        <strain evidence="1">MNPRO001-30</strain>
        <tissue evidence="1">Meninges</tissue>
    </source>
</reference>